<evidence type="ECO:0000313" key="12">
    <source>
        <dbReference type="Proteomes" id="UP000002630"/>
    </source>
</evidence>
<name>D7G1X4_ECTSI</name>
<evidence type="ECO:0000313" key="11">
    <source>
        <dbReference type="EMBL" id="CBJ48700.1"/>
    </source>
</evidence>
<dbReference type="InterPro" id="IPR007269">
    <property type="entry name" value="ICMT_MeTrfase"/>
</dbReference>
<dbReference type="PROSITE" id="PS51564">
    <property type="entry name" value="SAM_ICMT"/>
    <property type="match status" value="1"/>
</dbReference>
<dbReference type="EC" id="2.1.1.100" evidence="3 10"/>
<evidence type="ECO:0000256" key="2">
    <source>
        <dbReference type="ARBA" id="ARBA00009140"/>
    </source>
</evidence>
<organism evidence="11 12">
    <name type="scientific">Ectocarpus siliculosus</name>
    <name type="common">Brown alga</name>
    <name type="synonym">Conferva siliculosa</name>
    <dbReference type="NCBI Taxonomy" id="2880"/>
    <lineage>
        <taxon>Eukaryota</taxon>
        <taxon>Sar</taxon>
        <taxon>Stramenopiles</taxon>
        <taxon>Ochrophyta</taxon>
        <taxon>PX clade</taxon>
        <taxon>Phaeophyceae</taxon>
        <taxon>Ectocarpales</taxon>
        <taxon>Ectocarpaceae</taxon>
        <taxon>Ectocarpus</taxon>
    </lineage>
</organism>
<evidence type="ECO:0000256" key="6">
    <source>
        <dbReference type="ARBA" id="ARBA00022691"/>
    </source>
</evidence>
<dbReference type="AlphaFoldDB" id="D7G1X4"/>
<dbReference type="OMA" id="CCLAING"/>
<keyword evidence="5" id="KW-0808">Transferase</keyword>
<keyword evidence="9" id="KW-0472">Membrane</keyword>
<evidence type="ECO:0000256" key="1">
    <source>
        <dbReference type="ARBA" id="ARBA00004141"/>
    </source>
</evidence>
<proteinExistence type="inferred from homology"/>
<dbReference type="EMBL" id="FN649743">
    <property type="protein sequence ID" value="CBJ48700.1"/>
    <property type="molecule type" value="Genomic_DNA"/>
</dbReference>
<dbReference type="Proteomes" id="UP000002630">
    <property type="component" value="Linkage Group LG18"/>
</dbReference>
<dbReference type="OrthoDB" id="422086at2759"/>
<gene>
    <name evidence="11" type="ORF">Esi_0046_0086</name>
</gene>
<evidence type="ECO:0000256" key="10">
    <source>
        <dbReference type="RuleBase" id="RU362022"/>
    </source>
</evidence>
<comment type="catalytic activity">
    <reaction evidence="10">
        <text>[protein]-C-terminal S-[(2E,6E)-farnesyl]-L-cysteine + S-adenosyl-L-methionine = [protein]-C-terminal S-[(2E,6E)-farnesyl]-L-cysteine methyl ester + S-adenosyl-L-homocysteine</text>
        <dbReference type="Rhea" id="RHEA:21672"/>
        <dbReference type="Rhea" id="RHEA-COMP:12125"/>
        <dbReference type="Rhea" id="RHEA-COMP:12126"/>
        <dbReference type="ChEBI" id="CHEBI:57856"/>
        <dbReference type="ChEBI" id="CHEBI:59789"/>
        <dbReference type="ChEBI" id="CHEBI:90510"/>
        <dbReference type="ChEBI" id="CHEBI:90511"/>
        <dbReference type="EC" id="2.1.1.100"/>
    </reaction>
</comment>
<keyword evidence="4 10" id="KW-0489">Methyltransferase</keyword>
<dbReference type="GO" id="GO:0005789">
    <property type="term" value="C:endoplasmic reticulum membrane"/>
    <property type="evidence" value="ECO:0007669"/>
    <property type="project" value="UniProtKB-SubCell"/>
</dbReference>
<dbReference type="InParanoid" id="D7G1X4"/>
<keyword evidence="8" id="KW-1133">Transmembrane helix</keyword>
<protein>
    <recommendedName>
        <fullName evidence="3 10">Protein-S-isoprenylcysteine O-methyltransferase</fullName>
        <ecNumber evidence="3 10">2.1.1.100</ecNumber>
    </recommendedName>
</protein>
<keyword evidence="6 10" id="KW-0949">S-adenosyl-L-methionine</keyword>
<dbReference type="Gene3D" id="1.20.120.1630">
    <property type="match status" value="1"/>
</dbReference>
<dbReference type="PANTHER" id="PTHR12714:SF9">
    <property type="entry name" value="PROTEIN-S-ISOPRENYLCYSTEINE O-METHYLTRANSFERASE"/>
    <property type="match status" value="1"/>
</dbReference>
<sequence length="228" mass="25259">MLNSIQRLLNFDGCTNPQFSSPDGLGQVGVAGFLTGLVFGVHLSIAGCCLAINGLVLSRLLQWSLYSCSLSFFHFSEFFVTAVFKPDIVSYNSFVLNHSKEYTGALLASWAEFGLEAFLLPELKRQPAVVAAGVALALIGHWFRVGAMWTAGSNFNHEIMQRREESHQLVTRGVYRFLRHPSYFGWFWWSLGTQRRRLSASSRVEVMGGAGSVVDRPLVLCTCDLIAA</sequence>
<dbReference type="PANTHER" id="PTHR12714">
    <property type="entry name" value="PROTEIN-S ISOPRENYLCYSTEINE O-METHYLTRANSFERASE"/>
    <property type="match status" value="1"/>
</dbReference>
<evidence type="ECO:0000256" key="4">
    <source>
        <dbReference type="ARBA" id="ARBA00022603"/>
    </source>
</evidence>
<dbReference type="eggNOG" id="KOG2628">
    <property type="taxonomic scope" value="Eukaryota"/>
</dbReference>
<evidence type="ECO:0000256" key="3">
    <source>
        <dbReference type="ARBA" id="ARBA00012151"/>
    </source>
</evidence>
<evidence type="ECO:0000256" key="5">
    <source>
        <dbReference type="ARBA" id="ARBA00022679"/>
    </source>
</evidence>
<reference evidence="11 12" key="1">
    <citation type="journal article" date="2010" name="Nature">
        <title>The Ectocarpus genome and the independent evolution of multicellularity in brown algae.</title>
        <authorList>
            <person name="Cock J.M."/>
            <person name="Sterck L."/>
            <person name="Rouze P."/>
            <person name="Scornet D."/>
            <person name="Allen A.E."/>
            <person name="Amoutzias G."/>
            <person name="Anthouard V."/>
            <person name="Artiguenave F."/>
            <person name="Aury J.M."/>
            <person name="Badger J.H."/>
            <person name="Beszteri B."/>
            <person name="Billiau K."/>
            <person name="Bonnet E."/>
            <person name="Bothwell J.H."/>
            <person name="Bowler C."/>
            <person name="Boyen C."/>
            <person name="Brownlee C."/>
            <person name="Carrano C.J."/>
            <person name="Charrier B."/>
            <person name="Cho G.Y."/>
            <person name="Coelho S.M."/>
            <person name="Collen J."/>
            <person name="Corre E."/>
            <person name="Da Silva C."/>
            <person name="Delage L."/>
            <person name="Delaroque N."/>
            <person name="Dittami S.M."/>
            <person name="Doulbeau S."/>
            <person name="Elias M."/>
            <person name="Farnham G."/>
            <person name="Gachon C.M."/>
            <person name="Gschloessl B."/>
            <person name="Heesch S."/>
            <person name="Jabbari K."/>
            <person name="Jubin C."/>
            <person name="Kawai H."/>
            <person name="Kimura K."/>
            <person name="Kloareg B."/>
            <person name="Kupper F.C."/>
            <person name="Lang D."/>
            <person name="Le Bail A."/>
            <person name="Leblanc C."/>
            <person name="Lerouge P."/>
            <person name="Lohr M."/>
            <person name="Lopez P.J."/>
            <person name="Martens C."/>
            <person name="Maumus F."/>
            <person name="Michel G."/>
            <person name="Miranda-Saavedra D."/>
            <person name="Morales J."/>
            <person name="Moreau H."/>
            <person name="Motomura T."/>
            <person name="Nagasato C."/>
            <person name="Napoli C.A."/>
            <person name="Nelson D.R."/>
            <person name="Nyvall-Collen P."/>
            <person name="Peters A.F."/>
            <person name="Pommier C."/>
            <person name="Potin P."/>
            <person name="Poulain J."/>
            <person name="Quesneville H."/>
            <person name="Read B."/>
            <person name="Rensing S.A."/>
            <person name="Ritter A."/>
            <person name="Rousvoal S."/>
            <person name="Samanta M."/>
            <person name="Samson G."/>
            <person name="Schroeder D.C."/>
            <person name="Segurens B."/>
            <person name="Strittmatter M."/>
            <person name="Tonon T."/>
            <person name="Tregear J.W."/>
            <person name="Valentin K."/>
            <person name="von Dassow P."/>
            <person name="Yamagishi T."/>
            <person name="Van de Peer Y."/>
            <person name="Wincker P."/>
        </authorList>
    </citation>
    <scope>NUCLEOTIDE SEQUENCE [LARGE SCALE GENOMIC DNA]</scope>
    <source>
        <strain evidence="12">Ec32 / CCAP1310/4</strain>
    </source>
</reference>
<dbReference type="GO" id="GO:0032259">
    <property type="term" value="P:methylation"/>
    <property type="evidence" value="ECO:0007669"/>
    <property type="project" value="UniProtKB-KW"/>
</dbReference>
<evidence type="ECO:0000256" key="9">
    <source>
        <dbReference type="ARBA" id="ARBA00023136"/>
    </source>
</evidence>
<keyword evidence="10" id="KW-0256">Endoplasmic reticulum</keyword>
<evidence type="ECO:0000256" key="7">
    <source>
        <dbReference type="ARBA" id="ARBA00022692"/>
    </source>
</evidence>
<dbReference type="EMBL" id="FN648663">
    <property type="protein sequence ID" value="CBJ48700.1"/>
    <property type="molecule type" value="Genomic_DNA"/>
</dbReference>
<dbReference type="InterPro" id="IPR025770">
    <property type="entry name" value="PPMT_MeTrfase"/>
</dbReference>
<accession>D7G1X4</accession>
<comment type="similarity">
    <text evidence="2 10">Belongs to the class VI-like SAM-binding methyltransferase superfamily. Isoprenylcysteine carboxyl methyltransferase family.</text>
</comment>
<dbReference type="Pfam" id="PF04140">
    <property type="entry name" value="ICMT"/>
    <property type="match status" value="1"/>
</dbReference>
<dbReference type="GO" id="GO:0004671">
    <property type="term" value="F:protein C-terminal S-isoprenylcysteine carboxyl O-methyltransferase activity"/>
    <property type="evidence" value="ECO:0007669"/>
    <property type="project" value="UniProtKB-EC"/>
</dbReference>
<keyword evidence="12" id="KW-1185">Reference proteome</keyword>
<dbReference type="STRING" id="2880.D7G1X4"/>
<comment type="subcellular location">
    <subcellularLocation>
        <location evidence="10">Endoplasmic reticulum membrane</location>
        <topology evidence="10">Multi-pass membrane protein</topology>
    </subcellularLocation>
    <subcellularLocation>
        <location evidence="1">Membrane</location>
        <topology evidence="1">Multi-pass membrane protein</topology>
    </subcellularLocation>
</comment>
<evidence type="ECO:0000256" key="8">
    <source>
        <dbReference type="ARBA" id="ARBA00022989"/>
    </source>
</evidence>
<keyword evidence="7" id="KW-0812">Transmembrane</keyword>